<accession>A0A9Q3UPP0</accession>
<evidence type="ECO:0000313" key="2">
    <source>
        <dbReference type="Proteomes" id="UP001108027"/>
    </source>
</evidence>
<dbReference type="SUPFAM" id="SSF50118">
    <property type="entry name" value="Cell growth inhibitor/plasmid maintenance toxic component"/>
    <property type="match status" value="1"/>
</dbReference>
<sequence length="112" mass="12925">MDVKQGELVLCEFYFSDLGESKRRPVIVFKDNLPFDDFIGVPVSSKVHKLHADESLLQPDELREGVLPKISKVMVRKTFVISKAVVDKKYGVLTPERFQALHRDFCQYFDCC</sequence>
<keyword evidence="2" id="KW-1185">Reference proteome</keyword>
<organism evidence="1 2">
    <name type="scientific">Alloalcanivorax marinus</name>
    <dbReference type="NCBI Taxonomy" id="1177169"/>
    <lineage>
        <taxon>Bacteria</taxon>
        <taxon>Pseudomonadati</taxon>
        <taxon>Pseudomonadota</taxon>
        <taxon>Gammaproteobacteria</taxon>
        <taxon>Oceanospirillales</taxon>
        <taxon>Alcanivoracaceae</taxon>
        <taxon>Alloalcanivorax</taxon>
    </lineage>
</organism>
<reference evidence="1" key="1">
    <citation type="submission" date="2021-10" db="EMBL/GenBank/DDBJ databases">
        <title>The diversity and Nitrogen Metabolism of Culturable Nitrate-Utilizing Bacteria Within the Oxygen Minimum Zone of the Changjiang (Yangtze River)Estuary.</title>
        <authorList>
            <person name="Zhang D."/>
            <person name="Zheng J."/>
            <person name="Liu S."/>
            <person name="He W."/>
        </authorList>
    </citation>
    <scope>NUCLEOTIDE SEQUENCE</scope>
    <source>
        <strain evidence="1">FXH-223</strain>
    </source>
</reference>
<dbReference type="Proteomes" id="UP001108027">
    <property type="component" value="Unassembled WGS sequence"/>
</dbReference>
<dbReference type="AlphaFoldDB" id="A0A9Q3UPP0"/>
<dbReference type="EMBL" id="JAJGNA010000017">
    <property type="protein sequence ID" value="MCC4309533.1"/>
    <property type="molecule type" value="Genomic_DNA"/>
</dbReference>
<dbReference type="RefSeq" id="WP_228234355.1">
    <property type="nucleotide sequence ID" value="NZ_ARXL01000275.1"/>
</dbReference>
<dbReference type="GO" id="GO:0003677">
    <property type="term" value="F:DNA binding"/>
    <property type="evidence" value="ECO:0007669"/>
    <property type="project" value="InterPro"/>
</dbReference>
<dbReference type="InterPro" id="IPR003477">
    <property type="entry name" value="PemK-like"/>
</dbReference>
<proteinExistence type="predicted"/>
<name>A0A9Q3UPP0_9GAMM</name>
<dbReference type="Pfam" id="PF02452">
    <property type="entry name" value="PemK_toxin"/>
    <property type="match status" value="1"/>
</dbReference>
<evidence type="ECO:0000313" key="1">
    <source>
        <dbReference type="EMBL" id="MCC4309533.1"/>
    </source>
</evidence>
<protein>
    <submittedName>
        <fullName evidence="1">Type II toxin-antitoxin system PemK/MazF family toxin</fullName>
    </submittedName>
</protein>
<dbReference type="Gene3D" id="2.30.30.110">
    <property type="match status" value="1"/>
</dbReference>
<gene>
    <name evidence="1" type="ORF">LL252_13235</name>
</gene>
<dbReference type="InterPro" id="IPR011067">
    <property type="entry name" value="Plasmid_toxin/cell-grow_inhib"/>
</dbReference>
<comment type="caution">
    <text evidence="1">The sequence shown here is derived from an EMBL/GenBank/DDBJ whole genome shotgun (WGS) entry which is preliminary data.</text>
</comment>